<dbReference type="InterPro" id="IPR024742">
    <property type="entry name" value="Glycogen_debranch_N"/>
</dbReference>
<dbReference type="AlphaFoldDB" id="A0A1Q6F3X0"/>
<dbReference type="EMBL" id="MNQH01000037">
    <property type="protein sequence ID" value="OKY93412.1"/>
    <property type="molecule type" value="Genomic_DNA"/>
</dbReference>
<reference evidence="4 5" key="1">
    <citation type="journal article" date="2016" name="Nat. Biotechnol.">
        <title>Measurement of bacterial replication rates in microbial communities.</title>
        <authorList>
            <person name="Brown C.T."/>
            <person name="Olm M.R."/>
            <person name="Thomas B.C."/>
            <person name="Banfield J.F."/>
        </authorList>
    </citation>
    <scope>NUCLEOTIDE SEQUENCE [LARGE SCALE GENOMIC DNA]</scope>
    <source>
        <strain evidence="4">CAG:67_53_122</strain>
    </source>
</reference>
<evidence type="ECO:0000259" key="3">
    <source>
        <dbReference type="Pfam" id="PF12439"/>
    </source>
</evidence>
<organism evidence="4 5">
    <name type="scientific">Alistipes putredinis</name>
    <dbReference type="NCBI Taxonomy" id="28117"/>
    <lineage>
        <taxon>Bacteria</taxon>
        <taxon>Pseudomonadati</taxon>
        <taxon>Bacteroidota</taxon>
        <taxon>Bacteroidia</taxon>
        <taxon>Bacteroidales</taxon>
        <taxon>Rikenellaceae</taxon>
        <taxon>Alistipes</taxon>
    </lineage>
</organism>
<dbReference type="Gene3D" id="1.50.10.10">
    <property type="match status" value="1"/>
</dbReference>
<dbReference type="PANTHER" id="PTHR10569:SF2">
    <property type="entry name" value="GLYCOGEN DEBRANCHING ENZYME"/>
    <property type="match status" value="1"/>
</dbReference>
<feature type="domain" description="Glycogen debranching enzyme bacterial and archaeal type N-terminal" evidence="3">
    <location>
        <begin position="10"/>
        <end position="229"/>
    </location>
</feature>
<dbReference type="GO" id="GO:0005980">
    <property type="term" value="P:glycogen catabolic process"/>
    <property type="evidence" value="ECO:0007669"/>
    <property type="project" value="InterPro"/>
</dbReference>
<dbReference type="Pfam" id="PF06202">
    <property type="entry name" value="GDE_C"/>
    <property type="match status" value="1"/>
</dbReference>
<feature type="compositionally biased region" description="Low complexity" evidence="1">
    <location>
        <begin position="665"/>
        <end position="677"/>
    </location>
</feature>
<feature type="compositionally biased region" description="Basic and acidic residues" evidence="1">
    <location>
        <begin position="634"/>
        <end position="644"/>
    </location>
</feature>
<proteinExistence type="predicted"/>
<feature type="domain" description="Glycogen debranching enzyme C-terminal" evidence="2">
    <location>
        <begin position="268"/>
        <end position="622"/>
    </location>
</feature>
<evidence type="ECO:0000259" key="2">
    <source>
        <dbReference type="Pfam" id="PF06202"/>
    </source>
</evidence>
<dbReference type="GO" id="GO:0004135">
    <property type="term" value="F:amylo-alpha-1,6-glucosidase activity"/>
    <property type="evidence" value="ECO:0007669"/>
    <property type="project" value="InterPro"/>
</dbReference>
<evidence type="ECO:0000256" key="1">
    <source>
        <dbReference type="SAM" id="MobiDB-lite"/>
    </source>
</evidence>
<dbReference type="SUPFAM" id="SSF48208">
    <property type="entry name" value="Six-hairpin glycosidases"/>
    <property type="match status" value="1"/>
</dbReference>
<dbReference type="InterPro" id="IPR012341">
    <property type="entry name" value="6hp_glycosidase-like_sf"/>
</dbReference>
<evidence type="ECO:0000313" key="5">
    <source>
        <dbReference type="Proteomes" id="UP000187417"/>
    </source>
</evidence>
<dbReference type="STRING" id="28117.BHV66_09310"/>
<dbReference type="InterPro" id="IPR010401">
    <property type="entry name" value="AGL/Gdb1"/>
</dbReference>
<dbReference type="PANTHER" id="PTHR10569">
    <property type="entry name" value="GLYCOGEN DEBRANCHING ENZYME"/>
    <property type="match status" value="1"/>
</dbReference>
<dbReference type="InterPro" id="IPR008928">
    <property type="entry name" value="6-hairpin_glycosidase_sf"/>
</dbReference>
<accession>A0A1Q6F3X0</accession>
<protein>
    <submittedName>
        <fullName evidence="4">Amylo-alpha-1,6-glucosidase</fullName>
    </submittedName>
</protein>
<gene>
    <name evidence="4" type="ORF">BHV66_09310</name>
</gene>
<comment type="caution">
    <text evidence="4">The sequence shown here is derived from an EMBL/GenBank/DDBJ whole genome shotgun (WGS) entry which is preliminary data.</text>
</comment>
<dbReference type="Proteomes" id="UP000187417">
    <property type="component" value="Unassembled WGS sequence"/>
</dbReference>
<feature type="compositionally biased region" description="Basic residues" evidence="1">
    <location>
        <begin position="678"/>
        <end position="690"/>
    </location>
</feature>
<dbReference type="InterPro" id="IPR032790">
    <property type="entry name" value="GDE_C"/>
</dbReference>
<name>A0A1Q6F3X0_9BACT</name>
<sequence length="697" mass="78002">MGNLEYSLQREMLATDRIGGYMSTTIVCCNTRRYHGLMVAPIDDSDRTYVLLSALDETIIQHDQTFNLALHRFQGTYEPRGHKYITDFEYTPTPTITYRVGGVILKKEMLWIHKRTQLMIRYTLVDAHSETRLRLRPFLAFRDKHALTHANMEADGHSYPAVNGVKCRLYGSFPWLYLQTSKPGAEFVPAPDWYYNFEYRQDIARGYDGYEDLMTTGYFETELKKGESIIFSASLDEMGSTKTIEEVFGGSIARRTHKIDFISCLEHSARQFVIRRPGNRTEVVSGYPWHGVSGRQTFVSLPGITLWQNHKEDCIDALDTQVRGMQDGMFAGNASAAAAADAPLWFFWTLQRLEAQIGAKKIWKHYGEAMKQVLESYKRGVAGRVALNDNGLVWASSDEVPLTWMNSVIDGRSVTPRNGYQVEVNALWYNAVCYALRLAGEAGDTKFVKAWEKLPERTAASFNELFRLPEGYLADCVGCDGANTDIRPNMIVACGLPYKMLDEQTQLEVIRTVRQHLLTPKGLRSLSPRNPLYKGSQEGTPAERDFAGKNGSVWPWLLSFYVSACFDIDGDAFLPQAEEILAGFEEDIQTYGIGSIGELFDADPPFAPRGAISQAWSVAAVLDIYGMILARKPEETPGKSEKPTKKANPKTAKAAKNVGKEKVAAKAAKAVKPAAKAAAKRTAAKKTTKKKTTEKTK</sequence>
<dbReference type="Pfam" id="PF12439">
    <property type="entry name" value="GDE_N"/>
    <property type="match status" value="1"/>
</dbReference>
<dbReference type="GO" id="GO:0004134">
    <property type="term" value="F:4-alpha-glucanotransferase activity"/>
    <property type="evidence" value="ECO:0007669"/>
    <property type="project" value="InterPro"/>
</dbReference>
<feature type="region of interest" description="Disordered" evidence="1">
    <location>
        <begin position="634"/>
        <end position="697"/>
    </location>
</feature>
<evidence type="ECO:0000313" key="4">
    <source>
        <dbReference type="EMBL" id="OKY93412.1"/>
    </source>
</evidence>